<proteinExistence type="predicted"/>
<evidence type="ECO:0000313" key="2">
    <source>
        <dbReference type="EMBL" id="GKV26971.1"/>
    </source>
</evidence>
<keyword evidence="3" id="KW-1185">Reference proteome</keyword>
<dbReference type="EMBL" id="BPVZ01000074">
    <property type="protein sequence ID" value="GKV26971.1"/>
    <property type="molecule type" value="Genomic_DNA"/>
</dbReference>
<sequence length="35" mass="3837">MGPPESPYAGGVFLVTIHFPPDYPFKPPKVLHSLT</sequence>
<evidence type="ECO:0000259" key="1">
    <source>
        <dbReference type="PROSITE" id="PS50127"/>
    </source>
</evidence>
<dbReference type="PROSITE" id="PS50127">
    <property type="entry name" value="UBC_2"/>
    <property type="match status" value="1"/>
</dbReference>
<dbReference type="SUPFAM" id="SSF54495">
    <property type="entry name" value="UBC-like"/>
    <property type="match status" value="1"/>
</dbReference>
<organism evidence="2 3">
    <name type="scientific">Rubroshorea leprosula</name>
    <dbReference type="NCBI Taxonomy" id="152421"/>
    <lineage>
        <taxon>Eukaryota</taxon>
        <taxon>Viridiplantae</taxon>
        <taxon>Streptophyta</taxon>
        <taxon>Embryophyta</taxon>
        <taxon>Tracheophyta</taxon>
        <taxon>Spermatophyta</taxon>
        <taxon>Magnoliopsida</taxon>
        <taxon>eudicotyledons</taxon>
        <taxon>Gunneridae</taxon>
        <taxon>Pentapetalae</taxon>
        <taxon>rosids</taxon>
        <taxon>malvids</taxon>
        <taxon>Malvales</taxon>
        <taxon>Dipterocarpaceae</taxon>
        <taxon>Rubroshorea</taxon>
    </lineage>
</organism>
<name>A0AAV5KQZ2_9ROSI</name>
<accession>A0AAV5KQZ2</accession>
<dbReference type="InterPro" id="IPR016135">
    <property type="entry name" value="UBQ-conjugating_enzyme/RWD"/>
</dbReference>
<dbReference type="InterPro" id="IPR000608">
    <property type="entry name" value="UBC"/>
</dbReference>
<dbReference type="Gene3D" id="3.10.110.10">
    <property type="entry name" value="Ubiquitin Conjugating Enzyme"/>
    <property type="match status" value="1"/>
</dbReference>
<protein>
    <recommendedName>
        <fullName evidence="1">UBC core domain-containing protein</fullName>
    </recommendedName>
</protein>
<dbReference type="Proteomes" id="UP001054252">
    <property type="component" value="Unassembled WGS sequence"/>
</dbReference>
<evidence type="ECO:0000313" key="3">
    <source>
        <dbReference type="Proteomes" id="UP001054252"/>
    </source>
</evidence>
<dbReference type="Pfam" id="PF00179">
    <property type="entry name" value="UQ_con"/>
    <property type="match status" value="1"/>
</dbReference>
<dbReference type="PANTHER" id="PTHR24068">
    <property type="entry name" value="UBIQUITIN-CONJUGATING ENZYME E2"/>
    <property type="match status" value="1"/>
</dbReference>
<reference evidence="2 3" key="1">
    <citation type="journal article" date="2021" name="Commun. Biol.">
        <title>The genome of Shorea leprosula (Dipterocarpaceae) highlights the ecological relevance of drought in aseasonal tropical rainforests.</title>
        <authorList>
            <person name="Ng K.K.S."/>
            <person name="Kobayashi M.J."/>
            <person name="Fawcett J.A."/>
            <person name="Hatakeyama M."/>
            <person name="Paape T."/>
            <person name="Ng C.H."/>
            <person name="Ang C.C."/>
            <person name="Tnah L.H."/>
            <person name="Lee C.T."/>
            <person name="Nishiyama T."/>
            <person name="Sese J."/>
            <person name="O'Brien M.J."/>
            <person name="Copetti D."/>
            <person name="Mohd Noor M.I."/>
            <person name="Ong R.C."/>
            <person name="Putra M."/>
            <person name="Sireger I.Z."/>
            <person name="Indrioko S."/>
            <person name="Kosugi Y."/>
            <person name="Izuno A."/>
            <person name="Isagi Y."/>
            <person name="Lee S.L."/>
            <person name="Shimizu K.K."/>
        </authorList>
    </citation>
    <scope>NUCLEOTIDE SEQUENCE [LARGE SCALE GENOMIC DNA]</scope>
    <source>
        <strain evidence="2">214</strain>
    </source>
</reference>
<gene>
    <name evidence="2" type="ORF">SLEP1_g36180</name>
</gene>
<feature type="domain" description="UBC core" evidence="1">
    <location>
        <begin position="1"/>
        <end position="35"/>
    </location>
</feature>
<comment type="caution">
    <text evidence="2">The sequence shown here is derived from an EMBL/GenBank/DDBJ whole genome shotgun (WGS) entry which is preliminary data.</text>
</comment>
<dbReference type="AlphaFoldDB" id="A0AAV5KQZ2"/>